<keyword evidence="2" id="KW-1185">Reference proteome</keyword>
<dbReference type="Proteomes" id="UP001207742">
    <property type="component" value="Unassembled WGS sequence"/>
</dbReference>
<dbReference type="EMBL" id="JAPDNS010000002">
    <property type="protein sequence ID" value="MCW3487795.1"/>
    <property type="molecule type" value="Genomic_DNA"/>
</dbReference>
<comment type="caution">
    <text evidence="1">The sequence shown here is derived from an EMBL/GenBank/DDBJ whole genome shotgun (WGS) entry which is preliminary data.</text>
</comment>
<protein>
    <submittedName>
        <fullName evidence="1">Uncharacterized protein</fullName>
    </submittedName>
</protein>
<evidence type="ECO:0000313" key="2">
    <source>
        <dbReference type="Proteomes" id="UP001207742"/>
    </source>
</evidence>
<name>A0ABT3IVS7_9BACT</name>
<sequence>MKIDDKVAALRQIVPIGIRYAITLLEQTNGDLLQAQQLFEAATIKLIIDKVSVSPETAVQHLRKNNFDIPATLTSIDEERFTLTERILKRYAHNITTGLDHIILAIADIKKVQRNYWIQLDEPGTLNPYEYCLVAVNEWLNYEAYEGFDAAVYFYPEVVTNQLITQLELPQVAACIRAARSRLDDIRLLHTDMMQLSQAIAADPIYQENEASFAAAKDQVVDRLYTFVKNNITQFP</sequence>
<accession>A0ABT3IVS7</accession>
<evidence type="ECO:0000313" key="1">
    <source>
        <dbReference type="EMBL" id="MCW3487795.1"/>
    </source>
</evidence>
<organism evidence="1 2">
    <name type="scientific">Chitinophaga nivalis</name>
    <dbReference type="NCBI Taxonomy" id="2991709"/>
    <lineage>
        <taxon>Bacteria</taxon>
        <taxon>Pseudomonadati</taxon>
        <taxon>Bacteroidota</taxon>
        <taxon>Chitinophagia</taxon>
        <taxon>Chitinophagales</taxon>
        <taxon>Chitinophagaceae</taxon>
        <taxon>Chitinophaga</taxon>
    </lineage>
</organism>
<reference evidence="1 2" key="1">
    <citation type="submission" date="2022-10" db="EMBL/GenBank/DDBJ databases">
        <title>Chitinophaga nivalis PC15 sp. nov., isolated from Pyeongchang county, South Korea.</title>
        <authorList>
            <person name="Trinh H.N."/>
        </authorList>
    </citation>
    <scope>NUCLEOTIDE SEQUENCE [LARGE SCALE GENOMIC DNA]</scope>
    <source>
        <strain evidence="1 2">PC14</strain>
    </source>
</reference>
<proteinExistence type="predicted"/>
<dbReference type="RefSeq" id="WP_264734600.1">
    <property type="nucleotide sequence ID" value="NZ_JAPDNR010000001.1"/>
</dbReference>
<gene>
    <name evidence="1" type="ORF">OL497_28135</name>
</gene>